<keyword evidence="2" id="KW-1185">Reference proteome</keyword>
<dbReference type="Proteomes" id="UP000325433">
    <property type="component" value="Unassembled WGS sequence"/>
</dbReference>
<organism evidence="1 2">
    <name type="scientific">Aspergillus transmontanensis</name>
    <dbReference type="NCBI Taxonomy" id="1034304"/>
    <lineage>
        <taxon>Eukaryota</taxon>
        <taxon>Fungi</taxon>
        <taxon>Dikarya</taxon>
        <taxon>Ascomycota</taxon>
        <taxon>Pezizomycotina</taxon>
        <taxon>Eurotiomycetes</taxon>
        <taxon>Eurotiomycetidae</taxon>
        <taxon>Eurotiales</taxon>
        <taxon>Aspergillaceae</taxon>
        <taxon>Aspergillus</taxon>
        <taxon>Aspergillus subgen. Circumdati</taxon>
    </lineage>
</organism>
<protein>
    <submittedName>
        <fullName evidence="1">Uncharacterized protein</fullName>
    </submittedName>
</protein>
<accession>A0A5N6VFL5</accession>
<reference evidence="2" key="1">
    <citation type="submission" date="2019-04" db="EMBL/GenBank/DDBJ databases">
        <title>Friends and foes A comparative genomics studyof 23 Aspergillus species from section Flavi.</title>
        <authorList>
            <consortium name="DOE Joint Genome Institute"/>
            <person name="Kjaerbolling I."/>
            <person name="Vesth T."/>
            <person name="Frisvad J.C."/>
            <person name="Nybo J.L."/>
            <person name="Theobald S."/>
            <person name="Kildgaard S."/>
            <person name="Isbrandt T."/>
            <person name="Kuo A."/>
            <person name="Sato A."/>
            <person name="Lyhne E.K."/>
            <person name="Kogle M.E."/>
            <person name="Wiebenga A."/>
            <person name="Kun R.S."/>
            <person name="Lubbers R.J."/>
            <person name="Makela M.R."/>
            <person name="Barry K."/>
            <person name="Chovatia M."/>
            <person name="Clum A."/>
            <person name="Daum C."/>
            <person name="Haridas S."/>
            <person name="He G."/>
            <person name="LaButti K."/>
            <person name="Lipzen A."/>
            <person name="Mondo S."/>
            <person name="Riley R."/>
            <person name="Salamov A."/>
            <person name="Simmons B.A."/>
            <person name="Magnuson J.K."/>
            <person name="Henrissat B."/>
            <person name="Mortensen U.H."/>
            <person name="Larsen T.O."/>
            <person name="Devries R.P."/>
            <person name="Grigoriev I.V."/>
            <person name="Machida M."/>
            <person name="Baker S.E."/>
            <person name="Andersen M.R."/>
        </authorList>
    </citation>
    <scope>NUCLEOTIDE SEQUENCE [LARGE SCALE GENOMIC DNA]</scope>
    <source>
        <strain evidence="2">CBS 130015</strain>
    </source>
</reference>
<dbReference type="PANTHER" id="PTHR37450">
    <property type="entry name" value="CIPC PROTEIN"/>
    <property type="match status" value="1"/>
</dbReference>
<evidence type="ECO:0000313" key="1">
    <source>
        <dbReference type="EMBL" id="KAE8307284.1"/>
    </source>
</evidence>
<name>A0A5N6VFL5_9EURO</name>
<dbReference type="AlphaFoldDB" id="A0A5N6VFL5"/>
<sequence length="104" mass="11456">MGFFSYDSEQAIAWNAINNDPHNAEWSDELIGDAAAYQAAEKYEEHVAANGKPASQAQAKEILRGLAGAFVDRIIETKGLDFIDTQKAKHIANKQTVEIVAEDY</sequence>
<evidence type="ECO:0000313" key="2">
    <source>
        <dbReference type="Proteomes" id="UP000325433"/>
    </source>
</evidence>
<dbReference type="EMBL" id="ML738411">
    <property type="protein sequence ID" value="KAE8307284.1"/>
    <property type="molecule type" value="Genomic_DNA"/>
</dbReference>
<proteinExistence type="predicted"/>
<dbReference type="InterPro" id="IPR022234">
    <property type="entry name" value="DUF3759"/>
</dbReference>
<dbReference type="Pfam" id="PF12585">
    <property type="entry name" value="DUF3759"/>
    <property type="match status" value="1"/>
</dbReference>
<gene>
    <name evidence="1" type="ORF">BDV41DRAFT_60268</name>
</gene>
<dbReference type="PANTHER" id="PTHR37450:SF1">
    <property type="entry name" value="CIPC PROTEIN"/>
    <property type="match status" value="1"/>
</dbReference>